<reference evidence="11" key="1">
    <citation type="submission" date="2019-05" db="EMBL/GenBank/DDBJ databases">
        <title>Flavobacterium profundi sp. nov., isolated from a deep-sea seamount.</title>
        <authorList>
            <person name="Zhang D.-C."/>
        </authorList>
    </citation>
    <scope>NUCLEOTIDE SEQUENCE [LARGE SCALE GENOMIC DNA]</scope>
    <source>
        <strain evidence="11">TP390</strain>
    </source>
</reference>
<evidence type="ECO:0000256" key="9">
    <source>
        <dbReference type="SAM" id="SignalP"/>
    </source>
</evidence>
<feature type="coiled-coil region" evidence="7">
    <location>
        <begin position="290"/>
        <end position="317"/>
    </location>
</feature>
<dbReference type="PANTHER" id="PTHR46630:SF1">
    <property type="entry name" value="TETRATRICOPEPTIDE REPEAT PROTEIN 29"/>
    <property type="match status" value="1"/>
</dbReference>
<evidence type="ECO:0000256" key="1">
    <source>
        <dbReference type="ARBA" id="ARBA00004496"/>
    </source>
</evidence>
<dbReference type="InterPro" id="IPR051476">
    <property type="entry name" value="Bac_ResReg_Asp_Phosphatase"/>
</dbReference>
<keyword evidence="7" id="KW-0175">Coiled coil</keyword>
<gene>
    <name evidence="10" type="ORF">GOQ30_09885</name>
</gene>
<evidence type="ECO:0000256" key="2">
    <source>
        <dbReference type="ARBA" id="ARBA00022490"/>
    </source>
</evidence>
<keyword evidence="2" id="KW-0963">Cytoplasm</keyword>
<dbReference type="AlphaFoldDB" id="A0A6I4ISE8"/>
<dbReference type="InterPro" id="IPR019734">
    <property type="entry name" value="TPR_rpt"/>
</dbReference>
<feature type="signal peptide" evidence="9">
    <location>
        <begin position="1"/>
        <end position="18"/>
    </location>
</feature>
<feature type="repeat" description="TPR" evidence="6">
    <location>
        <begin position="47"/>
        <end position="80"/>
    </location>
</feature>
<comment type="caution">
    <text evidence="10">The sequence shown here is derived from an EMBL/GenBank/DDBJ whole genome shotgun (WGS) entry which is preliminary data.</text>
</comment>
<feature type="chain" id="PRO_5026110023" evidence="9">
    <location>
        <begin position="19"/>
        <end position="518"/>
    </location>
</feature>
<keyword evidence="4 6" id="KW-0802">TPR repeat</keyword>
<feature type="transmembrane region" description="Helical" evidence="8">
    <location>
        <begin position="321"/>
        <end position="339"/>
    </location>
</feature>
<organism evidence="10 11">
    <name type="scientific">Flavobacterium profundi</name>
    <dbReference type="NCBI Taxonomy" id="1774945"/>
    <lineage>
        <taxon>Bacteria</taxon>
        <taxon>Pseudomonadati</taxon>
        <taxon>Bacteroidota</taxon>
        <taxon>Flavobacteriia</taxon>
        <taxon>Flavobacteriales</taxon>
        <taxon>Flavobacteriaceae</taxon>
        <taxon>Flavobacterium</taxon>
    </lineage>
</organism>
<dbReference type="PANTHER" id="PTHR46630">
    <property type="entry name" value="TETRATRICOPEPTIDE REPEAT PROTEIN 29"/>
    <property type="match status" value="1"/>
</dbReference>
<evidence type="ECO:0000256" key="3">
    <source>
        <dbReference type="ARBA" id="ARBA00022737"/>
    </source>
</evidence>
<protein>
    <submittedName>
        <fullName evidence="10">Tetratricopeptide repeat protein</fullName>
    </submittedName>
</protein>
<feature type="coiled-coil region" evidence="7">
    <location>
        <begin position="342"/>
        <end position="431"/>
    </location>
</feature>
<dbReference type="GO" id="GO:0005737">
    <property type="term" value="C:cytoplasm"/>
    <property type="evidence" value="ECO:0007669"/>
    <property type="project" value="UniProtKB-SubCell"/>
</dbReference>
<dbReference type="EMBL" id="WQLW01000006">
    <property type="protein sequence ID" value="MVO09466.1"/>
    <property type="molecule type" value="Genomic_DNA"/>
</dbReference>
<feature type="repeat" description="TPR" evidence="6">
    <location>
        <begin position="167"/>
        <end position="200"/>
    </location>
</feature>
<dbReference type="Pfam" id="PF13424">
    <property type="entry name" value="TPR_12"/>
    <property type="match status" value="1"/>
</dbReference>
<evidence type="ECO:0000256" key="8">
    <source>
        <dbReference type="SAM" id="Phobius"/>
    </source>
</evidence>
<keyword evidence="11" id="KW-1185">Reference proteome</keyword>
<dbReference type="GO" id="GO:0003677">
    <property type="term" value="F:DNA binding"/>
    <property type="evidence" value="ECO:0007669"/>
    <property type="project" value="InterPro"/>
</dbReference>
<evidence type="ECO:0000313" key="10">
    <source>
        <dbReference type="EMBL" id="MVO09466.1"/>
    </source>
</evidence>
<comment type="similarity">
    <text evidence="5">Belongs to the Rap family.</text>
</comment>
<keyword evidence="8" id="KW-0472">Membrane</keyword>
<dbReference type="InterPro" id="IPR016032">
    <property type="entry name" value="Sig_transdc_resp-reg_C-effctor"/>
</dbReference>
<keyword evidence="9" id="KW-0732">Signal</keyword>
<dbReference type="SUPFAM" id="SSF46894">
    <property type="entry name" value="C-terminal effector domain of the bipartite response regulators"/>
    <property type="match status" value="1"/>
</dbReference>
<name>A0A6I4ISE8_9FLAO</name>
<evidence type="ECO:0000256" key="5">
    <source>
        <dbReference type="ARBA" id="ARBA00038253"/>
    </source>
</evidence>
<dbReference type="Pfam" id="PF13181">
    <property type="entry name" value="TPR_8"/>
    <property type="match status" value="1"/>
</dbReference>
<dbReference type="GO" id="GO:0006355">
    <property type="term" value="P:regulation of DNA-templated transcription"/>
    <property type="evidence" value="ECO:0007669"/>
    <property type="project" value="InterPro"/>
</dbReference>
<evidence type="ECO:0000256" key="6">
    <source>
        <dbReference type="PROSITE-ProRule" id="PRU00339"/>
    </source>
</evidence>
<keyword evidence="3" id="KW-0677">Repeat</keyword>
<evidence type="ECO:0000256" key="4">
    <source>
        <dbReference type="ARBA" id="ARBA00022803"/>
    </source>
</evidence>
<sequence length="518" mass="59550">MLVRFILLFLLTTSTLFAQKDWVETQLKTKKKGLDLALKNKNSPDIALKMLELGTIYNQYGLYANALSYYQDALKQIQTHKKDTLLVQINNAIGKVYHAMHKYEQALPFLQEASTVAKQLKYTKGQALAFSLLGENAEKRGEYKTALEFENESLAFLNTKTDVIEIAVVHENIGSIYEDLEQFDKAHSYFNKAYQLLKGSQSKQEANVLNNLGDVYRKRGELKKGIPYTNLSLTLAQKLNDNHLLESGHKDLAKAYALLSNYQKAYEHKLIADEYNQKAVANENKNLVNLLQADYKINQKENQIKILQEQNKVSQANQKTLLILAVALLFAMAVVYVYYQKKRKATLKIQNYKQQTLKAELEKKEIEEKNLQRDLELKTAALSRYSLHIAQKNKMLSELSTKLKNSMGRKNELLEVKIKEISNEIDFVLQQENEWEEFTVFFEEIHPDFIKKLSKVATESLSPAELKLGILLRLNLSSKEIAAILRVTPDSVRVARHRFRKKLPIDAKAELITFLLEL</sequence>
<dbReference type="InterPro" id="IPR011990">
    <property type="entry name" value="TPR-like_helical_dom_sf"/>
</dbReference>
<accession>A0A6I4ISE8</accession>
<evidence type="ECO:0000313" key="11">
    <source>
        <dbReference type="Proteomes" id="UP000431264"/>
    </source>
</evidence>
<proteinExistence type="inferred from homology"/>
<dbReference type="InterPro" id="IPR036388">
    <property type="entry name" value="WH-like_DNA-bd_sf"/>
</dbReference>
<evidence type="ECO:0000256" key="7">
    <source>
        <dbReference type="SAM" id="Coils"/>
    </source>
</evidence>
<dbReference type="SMART" id="SM00028">
    <property type="entry name" value="TPR"/>
    <property type="match status" value="5"/>
</dbReference>
<dbReference type="Gene3D" id="1.25.40.10">
    <property type="entry name" value="Tetratricopeptide repeat domain"/>
    <property type="match status" value="2"/>
</dbReference>
<dbReference type="OrthoDB" id="1090267at2"/>
<dbReference type="PROSITE" id="PS50005">
    <property type="entry name" value="TPR"/>
    <property type="match status" value="2"/>
</dbReference>
<dbReference type="SUPFAM" id="SSF48452">
    <property type="entry name" value="TPR-like"/>
    <property type="match status" value="2"/>
</dbReference>
<keyword evidence="8" id="KW-0812">Transmembrane</keyword>
<dbReference type="Gene3D" id="1.10.10.10">
    <property type="entry name" value="Winged helix-like DNA-binding domain superfamily/Winged helix DNA-binding domain"/>
    <property type="match status" value="1"/>
</dbReference>
<comment type="subcellular location">
    <subcellularLocation>
        <location evidence="1">Cytoplasm</location>
    </subcellularLocation>
</comment>
<dbReference type="Proteomes" id="UP000431264">
    <property type="component" value="Unassembled WGS sequence"/>
</dbReference>
<keyword evidence="8" id="KW-1133">Transmembrane helix</keyword>